<reference evidence="5 6" key="1">
    <citation type="submission" date="2021-03" db="EMBL/GenBank/DDBJ databases">
        <title>novel species isolated from a fishpond in China.</title>
        <authorList>
            <person name="Lu H."/>
            <person name="Cai Z."/>
        </authorList>
    </citation>
    <scope>NUCLEOTIDE SEQUENCE [LARGE SCALE GENOMIC DNA]</scope>
    <source>
        <strain evidence="5 6">YJ13C</strain>
    </source>
</reference>
<dbReference type="InterPro" id="IPR036770">
    <property type="entry name" value="Ankyrin_rpt-contain_sf"/>
</dbReference>
<evidence type="ECO:0000313" key="5">
    <source>
        <dbReference type="EMBL" id="MBN7816293.1"/>
    </source>
</evidence>
<keyword evidence="4" id="KW-0732">Signal</keyword>
<keyword evidence="2 3" id="KW-0040">ANK repeat</keyword>
<feature type="repeat" description="ANK" evidence="3">
    <location>
        <begin position="68"/>
        <end position="100"/>
    </location>
</feature>
<dbReference type="PROSITE" id="PS50088">
    <property type="entry name" value="ANK_REPEAT"/>
    <property type="match status" value="2"/>
</dbReference>
<evidence type="ECO:0000256" key="3">
    <source>
        <dbReference type="PROSITE-ProRule" id="PRU00023"/>
    </source>
</evidence>
<evidence type="ECO:0000256" key="1">
    <source>
        <dbReference type="ARBA" id="ARBA00022737"/>
    </source>
</evidence>
<comment type="caution">
    <text evidence="5">The sequence shown here is derived from an EMBL/GenBank/DDBJ whole genome shotgun (WGS) entry which is preliminary data.</text>
</comment>
<name>A0ABS3CGQ9_9BACT</name>
<proteinExistence type="predicted"/>
<dbReference type="EMBL" id="JAFKCU010000003">
    <property type="protein sequence ID" value="MBN7816293.1"/>
    <property type="molecule type" value="Genomic_DNA"/>
</dbReference>
<evidence type="ECO:0000313" key="6">
    <source>
        <dbReference type="Proteomes" id="UP000664480"/>
    </source>
</evidence>
<dbReference type="SMART" id="SM00248">
    <property type="entry name" value="ANK"/>
    <property type="match status" value="2"/>
</dbReference>
<feature type="chain" id="PRO_5045952835" evidence="4">
    <location>
        <begin position="29"/>
        <end position="184"/>
    </location>
</feature>
<keyword evidence="1" id="KW-0677">Repeat</keyword>
<dbReference type="PROSITE" id="PS51257">
    <property type="entry name" value="PROKAR_LIPOPROTEIN"/>
    <property type="match status" value="1"/>
</dbReference>
<evidence type="ECO:0000256" key="4">
    <source>
        <dbReference type="SAM" id="SignalP"/>
    </source>
</evidence>
<dbReference type="SUPFAM" id="SSF48403">
    <property type="entry name" value="Ankyrin repeat"/>
    <property type="match status" value="1"/>
</dbReference>
<gene>
    <name evidence="5" type="ORF">J0A69_12665</name>
</gene>
<sequence length="184" mass="19833">MKKSVFQNPIIALFSIAILIFSSCSQSAAQKEGAPDIDLQTAVVTGNTEAVKQHIAAGTDLNQRDPFGGSSPLITAAVFDKREIAALLIDAGADINFQNNDGSTALISAAFFGRPEIVQLLLENGADKTIKNKFGTTAYENVTPPFSEVKEVYDIMGGMLESMGLKLDYAYLEKIRPEIAKMLK</sequence>
<accession>A0ABS3CGQ9</accession>
<keyword evidence="6" id="KW-1185">Reference proteome</keyword>
<dbReference type="Gene3D" id="1.25.40.20">
    <property type="entry name" value="Ankyrin repeat-containing domain"/>
    <property type="match status" value="2"/>
</dbReference>
<feature type="signal peptide" evidence="4">
    <location>
        <begin position="1"/>
        <end position="28"/>
    </location>
</feature>
<dbReference type="InterPro" id="IPR002110">
    <property type="entry name" value="Ankyrin_rpt"/>
</dbReference>
<dbReference type="PANTHER" id="PTHR24171">
    <property type="entry name" value="ANKYRIN REPEAT DOMAIN-CONTAINING PROTEIN 39-RELATED"/>
    <property type="match status" value="1"/>
</dbReference>
<protein>
    <submittedName>
        <fullName evidence="5">Ankyrin repeat domain-containing protein</fullName>
    </submittedName>
</protein>
<evidence type="ECO:0000256" key="2">
    <source>
        <dbReference type="ARBA" id="ARBA00023043"/>
    </source>
</evidence>
<dbReference type="Pfam" id="PF12796">
    <property type="entry name" value="Ank_2"/>
    <property type="match status" value="1"/>
</dbReference>
<dbReference type="RefSeq" id="WP_206586974.1">
    <property type="nucleotide sequence ID" value="NZ_JAFKCU010000003.1"/>
</dbReference>
<dbReference type="Proteomes" id="UP000664480">
    <property type="component" value="Unassembled WGS sequence"/>
</dbReference>
<organism evidence="5 6">
    <name type="scientific">Algoriphagus pacificus</name>
    <dbReference type="NCBI Taxonomy" id="2811234"/>
    <lineage>
        <taxon>Bacteria</taxon>
        <taxon>Pseudomonadati</taxon>
        <taxon>Bacteroidota</taxon>
        <taxon>Cytophagia</taxon>
        <taxon>Cytophagales</taxon>
        <taxon>Cyclobacteriaceae</taxon>
        <taxon>Algoriphagus</taxon>
    </lineage>
</organism>
<dbReference type="PROSITE" id="PS50297">
    <property type="entry name" value="ANK_REP_REGION"/>
    <property type="match status" value="2"/>
</dbReference>
<feature type="repeat" description="ANK" evidence="3">
    <location>
        <begin position="101"/>
        <end position="133"/>
    </location>
</feature>